<evidence type="ECO:0000259" key="10">
    <source>
        <dbReference type="SMART" id="SM00387"/>
    </source>
</evidence>
<evidence type="ECO:0000256" key="4">
    <source>
        <dbReference type="ARBA" id="ARBA00022679"/>
    </source>
</evidence>
<dbReference type="InterPro" id="IPR050482">
    <property type="entry name" value="Sensor_HK_TwoCompSys"/>
</dbReference>
<proteinExistence type="predicted"/>
<evidence type="ECO:0000256" key="6">
    <source>
        <dbReference type="ARBA" id="ARBA00022777"/>
    </source>
</evidence>
<dbReference type="PANTHER" id="PTHR24421">
    <property type="entry name" value="NITRATE/NITRITE SENSOR PROTEIN NARX-RELATED"/>
    <property type="match status" value="1"/>
</dbReference>
<dbReference type="EMBL" id="JAHLFV010000001">
    <property type="protein sequence ID" value="MBU3848943.1"/>
    <property type="molecule type" value="Genomic_DNA"/>
</dbReference>
<keyword evidence="9" id="KW-1133">Transmembrane helix</keyword>
<gene>
    <name evidence="11" type="ORF">IAA16_00075</name>
</gene>
<reference evidence="11" key="2">
    <citation type="submission" date="2021-04" db="EMBL/GenBank/DDBJ databases">
        <authorList>
            <person name="Gilroy R."/>
        </authorList>
    </citation>
    <scope>NUCLEOTIDE SEQUENCE</scope>
    <source>
        <strain evidence="11">Gambia15-2214</strain>
    </source>
</reference>
<dbReference type="SMART" id="SM00387">
    <property type="entry name" value="HATPase_c"/>
    <property type="match status" value="1"/>
</dbReference>
<dbReference type="CDD" id="cd16917">
    <property type="entry name" value="HATPase_UhpB-NarQ-NarX-like"/>
    <property type="match status" value="1"/>
</dbReference>
<dbReference type="EC" id="2.7.13.3" evidence="2"/>
<evidence type="ECO:0000256" key="3">
    <source>
        <dbReference type="ARBA" id="ARBA00022553"/>
    </source>
</evidence>
<evidence type="ECO:0000256" key="2">
    <source>
        <dbReference type="ARBA" id="ARBA00012438"/>
    </source>
</evidence>
<organism evidence="11 12">
    <name type="scientific">Candidatus Treponema excrementipullorum</name>
    <dbReference type="NCBI Taxonomy" id="2838768"/>
    <lineage>
        <taxon>Bacteria</taxon>
        <taxon>Pseudomonadati</taxon>
        <taxon>Spirochaetota</taxon>
        <taxon>Spirochaetia</taxon>
        <taxon>Spirochaetales</taxon>
        <taxon>Treponemataceae</taxon>
        <taxon>Treponema</taxon>
    </lineage>
</organism>
<keyword evidence="6 11" id="KW-0418">Kinase</keyword>
<comment type="caution">
    <text evidence="11">The sequence shown here is derived from an EMBL/GenBank/DDBJ whole genome shotgun (WGS) entry which is preliminary data.</text>
</comment>
<keyword evidence="7" id="KW-0067">ATP-binding</keyword>
<feature type="domain" description="Histidine kinase/HSP90-like ATPase" evidence="10">
    <location>
        <begin position="313"/>
        <end position="425"/>
    </location>
</feature>
<evidence type="ECO:0000256" key="9">
    <source>
        <dbReference type="SAM" id="Phobius"/>
    </source>
</evidence>
<dbReference type="InterPro" id="IPR036890">
    <property type="entry name" value="HATPase_C_sf"/>
</dbReference>
<name>A0A9E2NZN1_9SPIR</name>
<dbReference type="GO" id="GO:0016020">
    <property type="term" value="C:membrane"/>
    <property type="evidence" value="ECO:0007669"/>
    <property type="project" value="InterPro"/>
</dbReference>
<sequence length="425" mass="47427">MSLSVAEYRFPVKRMIKTLALFVLVLCVLSGCKGGRNVPLFDAWHKLDDTEFREGNAAFEKAAAEFKDEIETEINSFEYFTYYYEKNMGSFSEFKNWKDSLEGLSQAFSLFEKSGRTEADYMQLRLSLGENMACLMRNYSGILLWSNVIYMRLLVAFAVVTVLCALIAVFYRYSVKRTKRESEGAVAIIHAQEAERQRISREIHDTVLQDLNAQHLLLSKVCDNIETSRSPAQAGTVPAEFSDSLFQMQALAKNVSQRLRSICRNLVPPELEEGFLYDAVSLLCRNFAAVQNIKCSYSCGNDARDILNSLSDQSKLNVFRLIQESLSNAARHSQAQETSVIIRLSSESESAEKHIVVFVTDDGGGFDVKKALVSGFAGDGVSDEAGERIRLGIRGMYSRAAQLNGTLRITSSAGEGTSVRLEFPA</sequence>
<dbReference type="Gene3D" id="1.20.5.1930">
    <property type="match status" value="1"/>
</dbReference>
<dbReference type="GO" id="GO:0000155">
    <property type="term" value="F:phosphorelay sensor kinase activity"/>
    <property type="evidence" value="ECO:0007669"/>
    <property type="project" value="InterPro"/>
</dbReference>
<evidence type="ECO:0000256" key="8">
    <source>
        <dbReference type="ARBA" id="ARBA00023012"/>
    </source>
</evidence>
<keyword evidence="3" id="KW-0597">Phosphoprotein</keyword>
<accession>A0A9E2NZN1</accession>
<evidence type="ECO:0000256" key="1">
    <source>
        <dbReference type="ARBA" id="ARBA00000085"/>
    </source>
</evidence>
<evidence type="ECO:0000313" key="11">
    <source>
        <dbReference type="EMBL" id="MBU3848943.1"/>
    </source>
</evidence>
<dbReference type="Gene3D" id="3.30.565.10">
    <property type="entry name" value="Histidine kinase-like ATPase, C-terminal domain"/>
    <property type="match status" value="1"/>
</dbReference>
<dbReference type="Pfam" id="PF02518">
    <property type="entry name" value="HATPase_c"/>
    <property type="match status" value="1"/>
</dbReference>
<dbReference type="SUPFAM" id="SSF55874">
    <property type="entry name" value="ATPase domain of HSP90 chaperone/DNA topoisomerase II/histidine kinase"/>
    <property type="match status" value="1"/>
</dbReference>
<evidence type="ECO:0000313" key="12">
    <source>
        <dbReference type="Proteomes" id="UP000823914"/>
    </source>
</evidence>
<keyword evidence="8" id="KW-0902">Two-component regulatory system</keyword>
<dbReference type="AlphaFoldDB" id="A0A9E2NZN1"/>
<dbReference type="PANTHER" id="PTHR24421:SF10">
    <property type="entry name" value="NITRATE_NITRITE SENSOR PROTEIN NARQ"/>
    <property type="match status" value="1"/>
</dbReference>
<keyword evidence="9" id="KW-0472">Membrane</keyword>
<comment type="catalytic activity">
    <reaction evidence="1">
        <text>ATP + protein L-histidine = ADP + protein N-phospho-L-histidine.</text>
        <dbReference type="EC" id="2.7.13.3"/>
    </reaction>
</comment>
<protein>
    <recommendedName>
        <fullName evidence="2">histidine kinase</fullName>
        <ecNumber evidence="2">2.7.13.3</ecNumber>
    </recommendedName>
</protein>
<dbReference type="InterPro" id="IPR003594">
    <property type="entry name" value="HATPase_dom"/>
</dbReference>
<dbReference type="GO" id="GO:0046983">
    <property type="term" value="F:protein dimerization activity"/>
    <property type="evidence" value="ECO:0007669"/>
    <property type="project" value="InterPro"/>
</dbReference>
<reference evidence="11" key="1">
    <citation type="journal article" date="2021" name="PeerJ">
        <title>Extensive microbial diversity within the chicken gut microbiome revealed by metagenomics and culture.</title>
        <authorList>
            <person name="Gilroy R."/>
            <person name="Ravi A."/>
            <person name="Getino M."/>
            <person name="Pursley I."/>
            <person name="Horton D.L."/>
            <person name="Alikhan N.F."/>
            <person name="Baker D."/>
            <person name="Gharbi K."/>
            <person name="Hall N."/>
            <person name="Watson M."/>
            <person name="Adriaenssens E.M."/>
            <person name="Foster-Nyarko E."/>
            <person name="Jarju S."/>
            <person name="Secka A."/>
            <person name="Antonio M."/>
            <person name="Oren A."/>
            <person name="Chaudhuri R.R."/>
            <person name="La Ragione R."/>
            <person name="Hildebrand F."/>
            <person name="Pallen M.J."/>
        </authorList>
    </citation>
    <scope>NUCLEOTIDE SEQUENCE</scope>
    <source>
        <strain evidence="11">Gambia15-2214</strain>
    </source>
</reference>
<dbReference type="GO" id="GO:0005524">
    <property type="term" value="F:ATP binding"/>
    <property type="evidence" value="ECO:0007669"/>
    <property type="project" value="UniProtKB-KW"/>
</dbReference>
<keyword evidence="4" id="KW-0808">Transferase</keyword>
<evidence type="ECO:0000256" key="7">
    <source>
        <dbReference type="ARBA" id="ARBA00022840"/>
    </source>
</evidence>
<dbReference type="Proteomes" id="UP000823914">
    <property type="component" value="Unassembled WGS sequence"/>
</dbReference>
<evidence type="ECO:0000256" key="5">
    <source>
        <dbReference type="ARBA" id="ARBA00022741"/>
    </source>
</evidence>
<dbReference type="InterPro" id="IPR011712">
    <property type="entry name" value="Sig_transdc_His_kin_sub3_dim/P"/>
</dbReference>
<keyword evidence="9" id="KW-0812">Transmembrane</keyword>
<keyword evidence="5" id="KW-0547">Nucleotide-binding</keyword>
<dbReference type="Pfam" id="PF07730">
    <property type="entry name" value="HisKA_3"/>
    <property type="match status" value="1"/>
</dbReference>
<feature type="transmembrane region" description="Helical" evidence="9">
    <location>
        <begin position="149"/>
        <end position="171"/>
    </location>
</feature>